<feature type="domain" description="DUF4440" evidence="1">
    <location>
        <begin position="40"/>
        <end position="142"/>
    </location>
</feature>
<dbReference type="AlphaFoldDB" id="A0A8J2Y728"/>
<keyword evidence="3" id="KW-1185">Reference proteome</keyword>
<dbReference type="RefSeq" id="WP_188158665.1">
    <property type="nucleotide sequence ID" value="NZ_BMGH01000001.1"/>
</dbReference>
<sequence length="153" mass="16768">MFRLAAILGLIAILTACNGQDSDASGLSEEDHRALLGQRETVWLASYGDADATRMEDILADGFTITFPNGRRDTREDLINGMNMEGREAGEVSHYTEGRTITINGDTAILSGTFVSPGRGQRADVRMLYTETWIWRDGEWKVLASQLATAPQG</sequence>
<evidence type="ECO:0000313" key="2">
    <source>
        <dbReference type="EMBL" id="GGD10127.1"/>
    </source>
</evidence>
<comment type="caution">
    <text evidence="2">The sequence shown here is derived from an EMBL/GenBank/DDBJ whole genome shotgun (WGS) entry which is preliminary data.</text>
</comment>
<dbReference type="SUPFAM" id="SSF54427">
    <property type="entry name" value="NTF2-like"/>
    <property type="match status" value="1"/>
</dbReference>
<evidence type="ECO:0000313" key="3">
    <source>
        <dbReference type="Proteomes" id="UP000613582"/>
    </source>
</evidence>
<name>A0A8J2Y728_9PROT</name>
<protein>
    <recommendedName>
        <fullName evidence="1">DUF4440 domain-containing protein</fullName>
    </recommendedName>
</protein>
<dbReference type="PROSITE" id="PS51257">
    <property type="entry name" value="PROKAR_LIPOPROTEIN"/>
    <property type="match status" value="1"/>
</dbReference>
<dbReference type="EMBL" id="BMGH01000001">
    <property type="protein sequence ID" value="GGD10127.1"/>
    <property type="molecule type" value="Genomic_DNA"/>
</dbReference>
<organism evidence="2 3">
    <name type="scientific">Aquisalinus flavus</name>
    <dbReference type="NCBI Taxonomy" id="1526572"/>
    <lineage>
        <taxon>Bacteria</taxon>
        <taxon>Pseudomonadati</taxon>
        <taxon>Pseudomonadota</taxon>
        <taxon>Alphaproteobacteria</taxon>
        <taxon>Parvularculales</taxon>
        <taxon>Parvularculaceae</taxon>
        <taxon>Aquisalinus</taxon>
    </lineage>
</organism>
<proteinExistence type="predicted"/>
<dbReference type="Pfam" id="PF14534">
    <property type="entry name" value="DUF4440"/>
    <property type="match status" value="1"/>
</dbReference>
<dbReference type="Gene3D" id="3.10.450.50">
    <property type="match status" value="1"/>
</dbReference>
<gene>
    <name evidence="2" type="ORF">GCM10011342_18810</name>
</gene>
<dbReference type="InterPro" id="IPR032710">
    <property type="entry name" value="NTF2-like_dom_sf"/>
</dbReference>
<dbReference type="Proteomes" id="UP000613582">
    <property type="component" value="Unassembled WGS sequence"/>
</dbReference>
<reference evidence="2" key="2">
    <citation type="submission" date="2020-09" db="EMBL/GenBank/DDBJ databases">
        <authorList>
            <person name="Sun Q."/>
            <person name="Zhou Y."/>
        </authorList>
    </citation>
    <scope>NUCLEOTIDE SEQUENCE</scope>
    <source>
        <strain evidence="2">CGMCC 1.12921</strain>
    </source>
</reference>
<evidence type="ECO:0000259" key="1">
    <source>
        <dbReference type="Pfam" id="PF14534"/>
    </source>
</evidence>
<dbReference type="InterPro" id="IPR027843">
    <property type="entry name" value="DUF4440"/>
</dbReference>
<accession>A0A8J2Y728</accession>
<reference evidence="2" key="1">
    <citation type="journal article" date="2014" name="Int. J. Syst. Evol. Microbiol.">
        <title>Complete genome sequence of Corynebacterium casei LMG S-19264T (=DSM 44701T), isolated from a smear-ripened cheese.</title>
        <authorList>
            <consortium name="US DOE Joint Genome Institute (JGI-PGF)"/>
            <person name="Walter F."/>
            <person name="Albersmeier A."/>
            <person name="Kalinowski J."/>
            <person name="Ruckert C."/>
        </authorList>
    </citation>
    <scope>NUCLEOTIDE SEQUENCE</scope>
    <source>
        <strain evidence="2">CGMCC 1.12921</strain>
    </source>
</reference>